<sequence>MRSKSTNKDDASSSGKAHGKKSKSSQGTQPAKTEFANTLSALMHESWAQLSARPTQSHTSSYDTHDTPKDWTSAQKHDTSSEEEKDDDNASIISYEDELGRSRRGTRAQAARAAALKEDLNDEPQRPSWQPEQPKNLIHGVTVQTEAFNPDARLAAHMAHIAELRDRSSSPELVHYDADADPRKRGAGFYNFSKDEAERRRQMEELEKARAETEDMRQKHAREKRAKAEERAKFKKGRSERLLQQRTVAMMDILGQDLLARDLAPDEWTFLHRRYIDGDTLRCEKCSAREGEESAVQMSECTCTLPSAAET</sequence>
<feature type="region of interest" description="Disordered" evidence="2">
    <location>
        <begin position="187"/>
        <end position="238"/>
    </location>
</feature>
<feature type="compositionally biased region" description="Basic and acidic residues" evidence="2">
    <location>
        <begin position="226"/>
        <end position="238"/>
    </location>
</feature>
<comment type="caution">
    <text evidence="3">The sequence shown here is derived from an EMBL/GenBank/DDBJ whole genome shotgun (WGS) entry which is preliminary data.</text>
</comment>
<dbReference type="AlphaFoldDB" id="A0A9W9P8T6"/>
<reference evidence="3" key="1">
    <citation type="submission" date="2022-11" db="EMBL/GenBank/DDBJ databases">
        <authorList>
            <person name="Petersen C."/>
        </authorList>
    </citation>
    <scope>NUCLEOTIDE SEQUENCE</scope>
    <source>
        <strain evidence="3">IBT 19713</strain>
    </source>
</reference>
<dbReference type="GeneID" id="83201146"/>
<name>A0A9W9P8T6_9EURO</name>
<evidence type="ECO:0000256" key="2">
    <source>
        <dbReference type="SAM" id="MobiDB-lite"/>
    </source>
</evidence>
<dbReference type="PANTHER" id="PTHR15885">
    <property type="entry name" value="COILED-COIL DOMAIN-CONTAINING PROTEIN 174"/>
    <property type="match status" value="1"/>
</dbReference>
<feature type="compositionally biased region" description="Basic and acidic residues" evidence="2">
    <location>
        <begin position="193"/>
        <end position="218"/>
    </location>
</feature>
<dbReference type="OrthoDB" id="333551at2759"/>
<dbReference type="Pfam" id="PF13300">
    <property type="entry name" value="DUF4078"/>
    <property type="match status" value="1"/>
</dbReference>
<dbReference type="PANTHER" id="PTHR15885:SF1">
    <property type="entry name" value="COILED-COIL DOMAIN-CONTAINING PROTEIN 174"/>
    <property type="match status" value="1"/>
</dbReference>
<proteinExistence type="predicted"/>
<keyword evidence="4" id="KW-1185">Reference proteome</keyword>
<keyword evidence="1" id="KW-0175">Coiled coil</keyword>
<dbReference type="Proteomes" id="UP001150941">
    <property type="component" value="Unassembled WGS sequence"/>
</dbReference>
<feature type="region of interest" description="Disordered" evidence="2">
    <location>
        <begin position="1"/>
        <end position="135"/>
    </location>
</feature>
<dbReference type="EMBL" id="JAPQKS010000003">
    <property type="protein sequence ID" value="KAJ5239927.1"/>
    <property type="molecule type" value="Genomic_DNA"/>
</dbReference>
<gene>
    <name evidence="3" type="ORF">N7468_004546</name>
</gene>
<evidence type="ECO:0000256" key="1">
    <source>
        <dbReference type="ARBA" id="ARBA00023054"/>
    </source>
</evidence>
<feature type="compositionally biased region" description="Polar residues" evidence="2">
    <location>
        <begin position="48"/>
        <end position="62"/>
    </location>
</feature>
<evidence type="ECO:0000313" key="3">
    <source>
        <dbReference type="EMBL" id="KAJ5239927.1"/>
    </source>
</evidence>
<dbReference type="InterPro" id="IPR025066">
    <property type="entry name" value="CCDC174-like"/>
</dbReference>
<accession>A0A9W9P8T6</accession>
<feature type="compositionally biased region" description="Basic and acidic residues" evidence="2">
    <location>
        <begin position="63"/>
        <end position="82"/>
    </location>
</feature>
<feature type="compositionally biased region" description="Basic and acidic residues" evidence="2">
    <location>
        <begin position="115"/>
        <end position="125"/>
    </location>
</feature>
<evidence type="ECO:0000313" key="4">
    <source>
        <dbReference type="Proteomes" id="UP001150941"/>
    </source>
</evidence>
<dbReference type="GO" id="GO:0005634">
    <property type="term" value="C:nucleus"/>
    <property type="evidence" value="ECO:0007669"/>
    <property type="project" value="TreeGrafter"/>
</dbReference>
<feature type="compositionally biased region" description="Polar residues" evidence="2">
    <location>
        <begin position="26"/>
        <end position="40"/>
    </location>
</feature>
<reference evidence="3" key="2">
    <citation type="journal article" date="2023" name="IMA Fungus">
        <title>Comparative genomic study of the Penicillium genus elucidates a diverse pangenome and 15 lateral gene transfer events.</title>
        <authorList>
            <person name="Petersen C."/>
            <person name="Sorensen T."/>
            <person name="Nielsen M.R."/>
            <person name="Sondergaard T.E."/>
            <person name="Sorensen J.L."/>
            <person name="Fitzpatrick D.A."/>
            <person name="Frisvad J.C."/>
            <person name="Nielsen K.L."/>
        </authorList>
    </citation>
    <scope>NUCLEOTIDE SEQUENCE</scope>
    <source>
        <strain evidence="3">IBT 19713</strain>
    </source>
</reference>
<feature type="compositionally biased region" description="Basic and acidic residues" evidence="2">
    <location>
        <begin position="1"/>
        <end position="11"/>
    </location>
</feature>
<dbReference type="RefSeq" id="XP_058332846.1">
    <property type="nucleotide sequence ID" value="XM_058473843.1"/>
</dbReference>
<protein>
    <submittedName>
        <fullName evidence="3">Uncharacterized protein</fullName>
    </submittedName>
</protein>
<organism evidence="3 4">
    <name type="scientific">Penicillium chermesinum</name>
    <dbReference type="NCBI Taxonomy" id="63820"/>
    <lineage>
        <taxon>Eukaryota</taxon>
        <taxon>Fungi</taxon>
        <taxon>Dikarya</taxon>
        <taxon>Ascomycota</taxon>
        <taxon>Pezizomycotina</taxon>
        <taxon>Eurotiomycetes</taxon>
        <taxon>Eurotiomycetidae</taxon>
        <taxon>Eurotiales</taxon>
        <taxon>Aspergillaceae</taxon>
        <taxon>Penicillium</taxon>
    </lineage>
</organism>